<evidence type="ECO:0000313" key="1">
    <source>
        <dbReference type="EMBL" id="SLN20243.1"/>
    </source>
</evidence>
<evidence type="ECO:0000313" key="2">
    <source>
        <dbReference type="Proteomes" id="UP000193200"/>
    </source>
</evidence>
<dbReference type="OrthoDB" id="463286at2"/>
<name>A0A1Y5RLD8_9PROT</name>
<keyword evidence="2" id="KW-1185">Reference proteome</keyword>
<dbReference type="PANTHER" id="PTHR36039">
    <property type="match status" value="1"/>
</dbReference>
<evidence type="ECO:0008006" key="3">
    <source>
        <dbReference type="Google" id="ProtNLM"/>
    </source>
</evidence>
<proteinExistence type="predicted"/>
<accession>A0A1Y5RLD8</accession>
<dbReference type="PANTHER" id="PTHR36039:SF2">
    <property type="entry name" value="RNA LIGASE_CYCLIC NUCLEOTIDE PHOSPHODIESTERASE FAMILY PROTEIN"/>
    <property type="match status" value="1"/>
</dbReference>
<organism evidence="1 2">
    <name type="scientific">Oceanibacterium hippocampi</name>
    <dbReference type="NCBI Taxonomy" id="745714"/>
    <lineage>
        <taxon>Bacteria</taxon>
        <taxon>Pseudomonadati</taxon>
        <taxon>Pseudomonadota</taxon>
        <taxon>Alphaproteobacteria</taxon>
        <taxon>Sneathiellales</taxon>
        <taxon>Sneathiellaceae</taxon>
        <taxon>Oceanibacterium</taxon>
    </lineage>
</organism>
<dbReference type="InterPro" id="IPR009097">
    <property type="entry name" value="Cyclic_Pdiesterase"/>
</dbReference>
<gene>
    <name evidence="1" type="ORF">OCH7691_00487</name>
</gene>
<protein>
    <recommendedName>
        <fullName evidence="3">2',5' RNA ligase family</fullName>
    </recommendedName>
</protein>
<reference evidence="1 2" key="1">
    <citation type="submission" date="2017-03" db="EMBL/GenBank/DDBJ databases">
        <authorList>
            <person name="Afonso C.L."/>
            <person name="Miller P.J."/>
            <person name="Scott M.A."/>
            <person name="Spackman E."/>
            <person name="Goraichik I."/>
            <person name="Dimitrov K.M."/>
            <person name="Suarez D.L."/>
            <person name="Swayne D.E."/>
        </authorList>
    </citation>
    <scope>NUCLEOTIDE SEQUENCE [LARGE SCALE GENOMIC DNA]</scope>
    <source>
        <strain evidence="1 2">CECT 7691</strain>
    </source>
</reference>
<dbReference type="EMBL" id="FWFR01000001">
    <property type="protein sequence ID" value="SLN20243.1"/>
    <property type="molecule type" value="Genomic_DNA"/>
</dbReference>
<dbReference type="SUPFAM" id="SSF55144">
    <property type="entry name" value="LigT-like"/>
    <property type="match status" value="1"/>
</dbReference>
<dbReference type="InParanoid" id="A0A1Y5RLD8"/>
<sequence length="180" mass="19459">MSVQPLPYALTLRFDSRTTARIETMVAALDAAGLGDAESALGYPPHVSLGLFDALDPSRTEAAIAGLVADTPRIRVTLTGFGIFPGEPNVLWLAMAADATLAGLHKTIVGAAGGPVREHYRPGIWTPHCTLAVAIGDDRLGTALALLRRRWRPIDAEFRSVELLRFPPVERLWRGDLRKA</sequence>
<dbReference type="Proteomes" id="UP000193200">
    <property type="component" value="Unassembled WGS sequence"/>
</dbReference>
<dbReference type="Gene3D" id="3.90.1140.10">
    <property type="entry name" value="Cyclic phosphodiesterase"/>
    <property type="match status" value="1"/>
</dbReference>
<dbReference type="Pfam" id="PF13563">
    <property type="entry name" value="2_5_RNA_ligase2"/>
    <property type="match status" value="1"/>
</dbReference>
<dbReference type="AlphaFoldDB" id="A0A1Y5RLD8"/>
<dbReference type="RefSeq" id="WP_085881823.1">
    <property type="nucleotide sequence ID" value="NZ_FWFR01000001.1"/>
</dbReference>